<gene>
    <name evidence="7" type="ORF">BOLC1T01576H</name>
</gene>
<organism evidence="7">
    <name type="scientific">Brassica oleracea</name>
    <name type="common">Wild cabbage</name>
    <dbReference type="NCBI Taxonomy" id="3712"/>
    <lineage>
        <taxon>Eukaryota</taxon>
        <taxon>Viridiplantae</taxon>
        <taxon>Streptophyta</taxon>
        <taxon>Embryophyta</taxon>
        <taxon>Tracheophyta</taxon>
        <taxon>Spermatophyta</taxon>
        <taxon>Magnoliopsida</taxon>
        <taxon>eudicotyledons</taxon>
        <taxon>Gunneridae</taxon>
        <taxon>Pentapetalae</taxon>
        <taxon>rosids</taxon>
        <taxon>malvids</taxon>
        <taxon>Brassicales</taxon>
        <taxon>Brassicaceae</taxon>
        <taxon>Brassiceae</taxon>
        <taxon>Brassica</taxon>
    </lineage>
</organism>
<keyword evidence="5" id="KW-1015">Disulfide bond</keyword>
<protein>
    <submittedName>
        <fullName evidence="7">Uncharacterized protein</fullName>
    </submittedName>
</protein>
<dbReference type="AlphaFoldDB" id="A0A3P6EVR3"/>
<evidence type="ECO:0000256" key="2">
    <source>
        <dbReference type="ARBA" id="ARBA00006722"/>
    </source>
</evidence>
<proteinExistence type="inferred from homology"/>
<dbReference type="PANTHER" id="PTHR34450">
    <property type="entry name" value="DEFENSIN-LIKE PROTEIN 245-RELATED"/>
    <property type="match status" value="1"/>
</dbReference>
<dbReference type="PANTHER" id="PTHR34450:SF5">
    <property type="entry name" value="DEFENSIN-LIKE PROTEIN 229-RELATED"/>
    <property type="match status" value="1"/>
</dbReference>
<evidence type="ECO:0000256" key="3">
    <source>
        <dbReference type="ARBA" id="ARBA00022525"/>
    </source>
</evidence>
<comment type="subcellular location">
    <subcellularLocation>
        <location evidence="1">Secreted</location>
    </subcellularLocation>
</comment>
<dbReference type="Pfam" id="PF06876">
    <property type="entry name" value="SCRL"/>
    <property type="match status" value="1"/>
</dbReference>
<dbReference type="InterPro" id="IPR010682">
    <property type="entry name" value="SCRL"/>
</dbReference>
<sequence length="87" mass="9707">MRSATVFMVSCILMFFVRIHVKDVEAGLIPMGSLCGQKDIFTGRCGRDGSETCINDFVKKGGDSNRPYSCKCDYFGKKHICRCKVPC</sequence>
<accession>A0A3P6EVR3</accession>
<evidence type="ECO:0000256" key="6">
    <source>
        <dbReference type="SAM" id="SignalP"/>
    </source>
</evidence>
<dbReference type="EMBL" id="LR031878">
    <property type="protein sequence ID" value="VDD49187.1"/>
    <property type="molecule type" value="Genomic_DNA"/>
</dbReference>
<keyword evidence="3" id="KW-0964">Secreted</keyword>
<feature type="signal peptide" evidence="6">
    <location>
        <begin position="1"/>
        <end position="26"/>
    </location>
</feature>
<dbReference type="GO" id="GO:0005576">
    <property type="term" value="C:extracellular region"/>
    <property type="evidence" value="ECO:0007669"/>
    <property type="project" value="UniProtKB-SubCell"/>
</dbReference>
<keyword evidence="4 6" id="KW-0732">Signal</keyword>
<reference evidence="7" key="1">
    <citation type="submission" date="2018-11" db="EMBL/GenBank/DDBJ databases">
        <authorList>
            <consortium name="Genoscope - CEA"/>
            <person name="William W."/>
        </authorList>
    </citation>
    <scope>NUCLEOTIDE SEQUENCE</scope>
</reference>
<evidence type="ECO:0000256" key="1">
    <source>
        <dbReference type="ARBA" id="ARBA00004613"/>
    </source>
</evidence>
<name>A0A3P6EVR3_BRAOL</name>
<dbReference type="GO" id="GO:0007165">
    <property type="term" value="P:signal transduction"/>
    <property type="evidence" value="ECO:0007669"/>
    <property type="project" value="InterPro"/>
</dbReference>
<comment type="similarity">
    <text evidence="2">Belongs to the DEFL family.</text>
</comment>
<evidence type="ECO:0000256" key="5">
    <source>
        <dbReference type="ARBA" id="ARBA00023157"/>
    </source>
</evidence>
<evidence type="ECO:0000313" key="7">
    <source>
        <dbReference type="EMBL" id="VDD49187.1"/>
    </source>
</evidence>
<feature type="chain" id="PRO_5018274345" evidence="6">
    <location>
        <begin position="27"/>
        <end position="87"/>
    </location>
</feature>
<evidence type="ECO:0000256" key="4">
    <source>
        <dbReference type="ARBA" id="ARBA00022729"/>
    </source>
</evidence>